<sequence>MPNPTEMGEIAVTPDATTPIASGTGTDSN</sequence>
<evidence type="ECO:0000256" key="1">
    <source>
        <dbReference type="SAM" id="MobiDB-lite"/>
    </source>
</evidence>
<name>A0A1H3IH68_9RHOB</name>
<dbReference type="EMBL" id="FNPX01000001">
    <property type="protein sequence ID" value="SDY26992.1"/>
    <property type="molecule type" value="Genomic_DNA"/>
</dbReference>
<organism evidence="2 3">
    <name type="scientific">Jannaschia faecimaris</name>
    <dbReference type="NCBI Taxonomy" id="1244108"/>
    <lineage>
        <taxon>Bacteria</taxon>
        <taxon>Pseudomonadati</taxon>
        <taxon>Pseudomonadota</taxon>
        <taxon>Alphaproteobacteria</taxon>
        <taxon>Rhodobacterales</taxon>
        <taxon>Roseobacteraceae</taxon>
        <taxon>Jannaschia</taxon>
    </lineage>
</organism>
<dbReference type="AlphaFoldDB" id="A0A1H3IH68"/>
<evidence type="ECO:0000313" key="3">
    <source>
        <dbReference type="Proteomes" id="UP000198914"/>
    </source>
</evidence>
<proteinExistence type="predicted"/>
<dbReference type="STRING" id="1244108.SAMN05444004_1017"/>
<reference evidence="3" key="1">
    <citation type="submission" date="2016-10" db="EMBL/GenBank/DDBJ databases">
        <authorList>
            <person name="Varghese N."/>
            <person name="Submissions S."/>
        </authorList>
    </citation>
    <scope>NUCLEOTIDE SEQUENCE [LARGE SCALE GENOMIC DNA]</scope>
    <source>
        <strain evidence="3">DSM 100420</strain>
    </source>
</reference>
<evidence type="ECO:0000313" key="2">
    <source>
        <dbReference type="EMBL" id="SDY26992.1"/>
    </source>
</evidence>
<keyword evidence="3" id="KW-1185">Reference proteome</keyword>
<dbReference type="Proteomes" id="UP000198914">
    <property type="component" value="Unassembled WGS sequence"/>
</dbReference>
<protein>
    <submittedName>
        <fullName evidence="2">Uncharacterized protein</fullName>
    </submittedName>
</protein>
<gene>
    <name evidence="2" type="ORF">SAMN05444004_1017</name>
</gene>
<accession>A0A1H3IH68</accession>
<feature type="region of interest" description="Disordered" evidence="1">
    <location>
        <begin position="1"/>
        <end position="29"/>
    </location>
</feature>
<feature type="compositionally biased region" description="Polar residues" evidence="1">
    <location>
        <begin position="15"/>
        <end position="29"/>
    </location>
</feature>